<dbReference type="Gene3D" id="1.10.10.10">
    <property type="entry name" value="Winged helix-like DNA-binding domain superfamily/Winged helix DNA-binding domain"/>
    <property type="match status" value="1"/>
</dbReference>
<comment type="caution">
    <text evidence="2">The sequence shown here is derived from an EMBL/GenBank/DDBJ whole genome shotgun (WGS) entry which is preliminary data.</text>
</comment>
<dbReference type="PROSITE" id="PS50995">
    <property type="entry name" value="HTH_MARR_2"/>
    <property type="match status" value="1"/>
</dbReference>
<dbReference type="PANTHER" id="PTHR33164:SF43">
    <property type="entry name" value="HTH-TYPE TRANSCRIPTIONAL REPRESSOR YETL"/>
    <property type="match status" value="1"/>
</dbReference>
<feature type="domain" description="HTH marR-type" evidence="1">
    <location>
        <begin position="1"/>
        <end position="137"/>
    </location>
</feature>
<dbReference type="InterPro" id="IPR036388">
    <property type="entry name" value="WH-like_DNA-bd_sf"/>
</dbReference>
<dbReference type="RefSeq" id="WP_006688119.1">
    <property type="nucleotide sequence ID" value="NZ_GG730303.1"/>
</dbReference>
<name>D4BJY4_9ENTR</name>
<evidence type="ECO:0000313" key="2">
    <source>
        <dbReference type="EMBL" id="EFE05999.1"/>
    </source>
</evidence>
<dbReference type="SUPFAM" id="SSF46785">
    <property type="entry name" value="Winged helix' DNA-binding domain"/>
    <property type="match status" value="1"/>
</dbReference>
<dbReference type="Proteomes" id="UP000003880">
    <property type="component" value="Unassembled WGS sequence"/>
</dbReference>
<dbReference type="GO" id="GO:0006950">
    <property type="term" value="P:response to stress"/>
    <property type="evidence" value="ECO:0007669"/>
    <property type="project" value="TreeGrafter"/>
</dbReference>
<protein>
    <submittedName>
        <fullName evidence="2">Transcriptional regulator, MarR family</fullName>
    </submittedName>
</protein>
<dbReference type="InterPro" id="IPR036390">
    <property type="entry name" value="WH_DNA-bd_sf"/>
</dbReference>
<reference evidence="2 3" key="1">
    <citation type="submission" date="2010-02" db="EMBL/GenBank/DDBJ databases">
        <authorList>
            <person name="Weinstock G."/>
            <person name="Sodergren E."/>
            <person name="Clifton S."/>
            <person name="Fulton L."/>
            <person name="Fulton B."/>
            <person name="Courtney L."/>
            <person name="Fronick C."/>
            <person name="Harrison M."/>
            <person name="Strong C."/>
            <person name="Farmer C."/>
            <person name="Delahaunty K."/>
            <person name="Markovic C."/>
            <person name="Hall O."/>
            <person name="Minx P."/>
            <person name="Tomlinson C."/>
            <person name="Mitreva M."/>
            <person name="Nelson J."/>
            <person name="Hou S."/>
            <person name="Wollam A."/>
            <person name="Pepin K.H."/>
            <person name="Johnson M."/>
            <person name="Bhonagiri V."/>
            <person name="Zhang X."/>
            <person name="Suruliraj S."/>
            <person name="Warren W."/>
            <person name="Chinwalla A."/>
            <person name="Mardis E.R."/>
            <person name="Wilson R.K."/>
        </authorList>
    </citation>
    <scope>NUCLEOTIDE SEQUENCE [LARGE SCALE GENOMIC DNA]</scope>
    <source>
        <strain evidence="2 3">ATCC 29220</strain>
    </source>
</reference>
<proteinExistence type="predicted"/>
<dbReference type="HOGENOM" id="CLU_083287_2_6_6"/>
<sequence>MTADIDTFSHLVRSQILLWNACNERVKTSTGLPLARFDVLRTVEQLPLCRVNDIAELMLITVGAASKLVDRLELSGYLQRQPNPADSRSSLISLTSEGRVIVKQAEHEIAALLKTHLSGVDQHALNNTLALIEHNIHTSGKKS</sequence>
<evidence type="ECO:0000313" key="3">
    <source>
        <dbReference type="Proteomes" id="UP000003880"/>
    </source>
</evidence>
<dbReference type="AlphaFoldDB" id="D4BJY4"/>
<evidence type="ECO:0000259" key="1">
    <source>
        <dbReference type="PROSITE" id="PS50995"/>
    </source>
</evidence>
<dbReference type="InterPro" id="IPR039422">
    <property type="entry name" value="MarR/SlyA-like"/>
</dbReference>
<organism evidence="2 3">
    <name type="scientific">Citrobacter youngae ATCC 29220</name>
    <dbReference type="NCBI Taxonomy" id="500640"/>
    <lineage>
        <taxon>Bacteria</taxon>
        <taxon>Pseudomonadati</taxon>
        <taxon>Pseudomonadota</taxon>
        <taxon>Gammaproteobacteria</taxon>
        <taxon>Enterobacterales</taxon>
        <taxon>Enterobacteriaceae</taxon>
        <taxon>Citrobacter</taxon>
        <taxon>Citrobacter freundii complex</taxon>
    </lineage>
</organism>
<dbReference type="SMART" id="SM00347">
    <property type="entry name" value="HTH_MARR"/>
    <property type="match status" value="1"/>
</dbReference>
<dbReference type="Pfam" id="PF12802">
    <property type="entry name" value="MarR_2"/>
    <property type="match status" value="1"/>
</dbReference>
<dbReference type="eggNOG" id="COG1846">
    <property type="taxonomic scope" value="Bacteria"/>
</dbReference>
<gene>
    <name evidence="2" type="ORF">CIT292_10978</name>
</gene>
<accession>D4BJY4</accession>
<dbReference type="PRINTS" id="PR00598">
    <property type="entry name" value="HTHMARR"/>
</dbReference>
<dbReference type="PANTHER" id="PTHR33164">
    <property type="entry name" value="TRANSCRIPTIONAL REGULATOR, MARR FAMILY"/>
    <property type="match status" value="1"/>
</dbReference>
<dbReference type="GO" id="GO:0003700">
    <property type="term" value="F:DNA-binding transcription factor activity"/>
    <property type="evidence" value="ECO:0007669"/>
    <property type="project" value="InterPro"/>
</dbReference>
<dbReference type="EMBL" id="ABWL02000026">
    <property type="protein sequence ID" value="EFE05999.1"/>
    <property type="molecule type" value="Genomic_DNA"/>
</dbReference>
<dbReference type="InterPro" id="IPR000835">
    <property type="entry name" value="HTH_MarR-typ"/>
</dbReference>